<feature type="transmembrane region" description="Helical" evidence="12">
    <location>
        <begin position="21"/>
        <end position="43"/>
    </location>
</feature>
<gene>
    <name evidence="13" type="ORF">D0433_05505</name>
</gene>
<reference evidence="13 14" key="1">
    <citation type="journal article" date="2011" name="ISME J.">
        <title>Community ecology of hot spring cyanobacterial mats: predominant populations and their functional potential.</title>
        <authorList>
            <person name="Klatt C.G."/>
            <person name="Wood J.M."/>
            <person name="Rusch D.B."/>
            <person name="Bateson M.M."/>
            <person name="Hamamura N."/>
            <person name="Heidelberg J.F."/>
            <person name="Grossman A.R."/>
            <person name="Bhaya D."/>
            <person name="Cohan F.M."/>
            <person name="Kuhl M."/>
            <person name="Bryant D.A."/>
            <person name="Ward D.M."/>
        </authorList>
    </citation>
    <scope>NUCLEOTIDE SEQUENCE [LARGE SCALE GENOMIC DNA]</scope>
    <source>
        <strain evidence="13">OS</strain>
    </source>
</reference>
<dbReference type="GO" id="GO:0016491">
    <property type="term" value="F:oxidoreductase activity"/>
    <property type="evidence" value="ECO:0007669"/>
    <property type="project" value="UniProtKB-KW"/>
</dbReference>
<keyword evidence="6" id="KW-0560">Oxidoreductase</keyword>
<feature type="transmembrane region" description="Helical" evidence="12">
    <location>
        <begin position="190"/>
        <end position="208"/>
    </location>
</feature>
<keyword evidence="7" id="KW-0408">Iron</keyword>
<dbReference type="Pfam" id="PF02628">
    <property type="entry name" value="COX15-CtaA"/>
    <property type="match status" value="1"/>
</dbReference>
<evidence type="ECO:0000256" key="7">
    <source>
        <dbReference type="ARBA" id="ARBA00023004"/>
    </source>
</evidence>
<dbReference type="AlphaFoldDB" id="A0A395M3E6"/>
<comment type="subcellular location">
    <subcellularLocation>
        <location evidence="1">Membrane</location>
        <topology evidence="1">Multi-pass membrane protein</topology>
    </subcellularLocation>
</comment>
<evidence type="ECO:0000256" key="1">
    <source>
        <dbReference type="ARBA" id="ARBA00004141"/>
    </source>
</evidence>
<dbReference type="GO" id="GO:0046872">
    <property type="term" value="F:metal ion binding"/>
    <property type="evidence" value="ECO:0007669"/>
    <property type="project" value="UniProtKB-KW"/>
</dbReference>
<dbReference type="Proteomes" id="UP000266389">
    <property type="component" value="Unassembled WGS sequence"/>
</dbReference>
<evidence type="ECO:0000256" key="11">
    <source>
        <dbReference type="ARBA" id="ARBA00023444"/>
    </source>
</evidence>
<keyword evidence="2" id="KW-1003">Cell membrane</keyword>
<name>A0A395M3E6_9BACT</name>
<protein>
    <submittedName>
        <fullName evidence="13">Heme A synthase</fullName>
    </submittedName>
</protein>
<dbReference type="GO" id="GO:0006784">
    <property type="term" value="P:heme A biosynthetic process"/>
    <property type="evidence" value="ECO:0007669"/>
    <property type="project" value="InterPro"/>
</dbReference>
<evidence type="ECO:0000256" key="4">
    <source>
        <dbReference type="ARBA" id="ARBA00022723"/>
    </source>
</evidence>
<proteinExistence type="predicted"/>
<feature type="transmembrane region" description="Helical" evidence="12">
    <location>
        <begin position="148"/>
        <end position="169"/>
    </location>
</feature>
<evidence type="ECO:0000256" key="8">
    <source>
        <dbReference type="ARBA" id="ARBA00023133"/>
    </source>
</evidence>
<organism evidence="13 14">
    <name type="scientific">Candidatus Thermochlorobacter aerophilus</name>
    <dbReference type="NCBI Taxonomy" id="1868324"/>
    <lineage>
        <taxon>Bacteria</taxon>
        <taxon>Pseudomonadati</taxon>
        <taxon>Chlorobiota</taxon>
        <taxon>Chlorobiia</taxon>
        <taxon>Chlorobiales</taxon>
        <taxon>Candidatus Thermochlorobacteriaceae</taxon>
        <taxon>Candidatus Thermochlorobacter</taxon>
    </lineage>
</organism>
<dbReference type="EMBL" id="PHFL01000039">
    <property type="protein sequence ID" value="RFM24444.1"/>
    <property type="molecule type" value="Genomic_DNA"/>
</dbReference>
<evidence type="ECO:0000256" key="9">
    <source>
        <dbReference type="ARBA" id="ARBA00023136"/>
    </source>
</evidence>
<keyword evidence="10" id="KW-1015">Disulfide bond</keyword>
<sequence length="341" mass="37757">MKPEINPLNLKESNRSNFARTLRRLATLSVVATYLLIFAGGLVRVSGAGMGCPDWPKCYGMWIPPTHASELKPPYDPVAFNATLTWIEYINRLIGVLVGLIILITFAYTAVRFLRTPKLFWSAFAATALVAFQGWLGKVVVKTDLNPFVVTLHLSLALIIVSVLIYLMLQAYAEERAHTAENRSKTPLTKYAAGLWLFAMMQLVLGTQVREKLEWLSRNFPLFTEAEWLAQVGWIGKLHGLTGIMLTALTWVVGYKMLMERKVTSGIAHSCMLTMMGLSLAEVVVGLSLVWVGIPAVMQVFHQWIASLYIGVAFALTVQSHAQSVAEESPAYLTHQATVSG</sequence>
<feature type="transmembrane region" description="Helical" evidence="12">
    <location>
        <begin position="118"/>
        <end position="136"/>
    </location>
</feature>
<evidence type="ECO:0000313" key="13">
    <source>
        <dbReference type="EMBL" id="RFM24444.1"/>
    </source>
</evidence>
<dbReference type="GO" id="GO:0016020">
    <property type="term" value="C:membrane"/>
    <property type="evidence" value="ECO:0007669"/>
    <property type="project" value="UniProtKB-SubCell"/>
</dbReference>
<feature type="transmembrane region" description="Helical" evidence="12">
    <location>
        <begin position="273"/>
        <end position="294"/>
    </location>
</feature>
<dbReference type="PANTHER" id="PTHR35457:SF1">
    <property type="entry name" value="HEME A SYNTHASE"/>
    <property type="match status" value="1"/>
</dbReference>
<evidence type="ECO:0000256" key="12">
    <source>
        <dbReference type="SAM" id="Phobius"/>
    </source>
</evidence>
<evidence type="ECO:0000256" key="10">
    <source>
        <dbReference type="ARBA" id="ARBA00023157"/>
    </source>
</evidence>
<evidence type="ECO:0000256" key="3">
    <source>
        <dbReference type="ARBA" id="ARBA00022692"/>
    </source>
</evidence>
<keyword evidence="8" id="KW-0350">Heme biosynthesis</keyword>
<accession>A0A395M3E6</accession>
<comment type="pathway">
    <text evidence="11">Porphyrin-containing compound metabolism.</text>
</comment>
<keyword evidence="9 12" id="KW-0472">Membrane</keyword>
<evidence type="ECO:0000313" key="14">
    <source>
        <dbReference type="Proteomes" id="UP000266389"/>
    </source>
</evidence>
<evidence type="ECO:0000256" key="6">
    <source>
        <dbReference type="ARBA" id="ARBA00023002"/>
    </source>
</evidence>
<dbReference type="InterPro" id="IPR003780">
    <property type="entry name" value="COX15/CtaA_fam"/>
</dbReference>
<keyword evidence="4" id="KW-0479">Metal-binding</keyword>
<evidence type="ECO:0000256" key="2">
    <source>
        <dbReference type="ARBA" id="ARBA00022475"/>
    </source>
</evidence>
<feature type="transmembrane region" description="Helical" evidence="12">
    <location>
        <begin position="228"/>
        <end position="253"/>
    </location>
</feature>
<keyword evidence="3 12" id="KW-0812">Transmembrane</keyword>
<dbReference type="InterPro" id="IPR050450">
    <property type="entry name" value="COX15/CtaA_HemeA_synthase"/>
</dbReference>
<comment type="caution">
    <text evidence="13">The sequence shown here is derived from an EMBL/GenBank/DDBJ whole genome shotgun (WGS) entry which is preliminary data.</text>
</comment>
<dbReference type="PANTHER" id="PTHR35457">
    <property type="entry name" value="HEME A SYNTHASE"/>
    <property type="match status" value="1"/>
</dbReference>
<keyword evidence="5 12" id="KW-1133">Transmembrane helix</keyword>
<evidence type="ECO:0000256" key="5">
    <source>
        <dbReference type="ARBA" id="ARBA00022989"/>
    </source>
</evidence>
<feature type="transmembrane region" description="Helical" evidence="12">
    <location>
        <begin position="89"/>
        <end position="111"/>
    </location>
</feature>